<dbReference type="OrthoDB" id="1934052at2"/>
<dbReference type="HOGENOM" id="CLU_1701162_0_0_9"/>
<dbReference type="Pfam" id="PF07833">
    <property type="entry name" value="Cu_amine_oxidN1"/>
    <property type="match status" value="1"/>
</dbReference>
<gene>
    <name evidence="3" type="ORF">CM240_0737</name>
</gene>
<dbReference type="SUPFAM" id="SSF55383">
    <property type="entry name" value="Copper amine oxidase, domain N"/>
    <property type="match status" value="1"/>
</dbReference>
<dbReference type="EMBL" id="HG917868">
    <property type="protein sequence ID" value="CDM67902.1"/>
    <property type="molecule type" value="Genomic_DNA"/>
</dbReference>
<keyword evidence="1" id="KW-0472">Membrane</keyword>
<accession>W6S0V8</accession>
<dbReference type="InterPro" id="IPR012854">
    <property type="entry name" value="Cu_amine_oxidase-like_N"/>
</dbReference>
<dbReference type="eggNOG" id="ENOG50325I6">
    <property type="taxonomic scope" value="Bacteria"/>
</dbReference>
<keyword evidence="1" id="KW-0812">Transmembrane</keyword>
<keyword evidence="1" id="KW-1133">Transmembrane helix</keyword>
<dbReference type="PATRIC" id="fig|1216932.3.peg.723"/>
<feature type="transmembrane region" description="Helical" evidence="1">
    <location>
        <begin position="6"/>
        <end position="23"/>
    </location>
</feature>
<reference evidence="3 4" key="1">
    <citation type="submission" date="2013-11" db="EMBL/GenBank/DDBJ databases">
        <title>Complete genome sequence of Clostridum sp. M2/40.</title>
        <authorList>
            <person name="Wibberg D."/>
            <person name="Puehler A."/>
            <person name="Schlueter A."/>
        </authorList>
    </citation>
    <scope>NUCLEOTIDE SEQUENCE [LARGE SCALE GENOMIC DNA]</scope>
    <source>
        <strain evidence="4">M2/40</strain>
    </source>
</reference>
<name>W6S0V8_9CLOT</name>
<organism evidence="3 4">
    <name type="scientific">Clostridium bornimense</name>
    <dbReference type="NCBI Taxonomy" id="1216932"/>
    <lineage>
        <taxon>Bacteria</taxon>
        <taxon>Bacillati</taxon>
        <taxon>Bacillota</taxon>
        <taxon>Clostridia</taxon>
        <taxon>Eubacteriales</taxon>
        <taxon>Clostridiaceae</taxon>
        <taxon>Clostridium</taxon>
    </lineage>
</organism>
<keyword evidence="4" id="KW-1185">Reference proteome</keyword>
<protein>
    <recommendedName>
        <fullName evidence="2">Copper amine oxidase-like N-terminal domain-containing protein</fullName>
    </recommendedName>
</protein>
<evidence type="ECO:0000313" key="4">
    <source>
        <dbReference type="Proteomes" id="UP000019426"/>
    </source>
</evidence>
<evidence type="ECO:0000313" key="3">
    <source>
        <dbReference type="EMBL" id="CDM67902.1"/>
    </source>
</evidence>
<feature type="domain" description="Copper amine oxidase-like N-terminal" evidence="2">
    <location>
        <begin position="54"/>
        <end position="149"/>
    </location>
</feature>
<evidence type="ECO:0000256" key="1">
    <source>
        <dbReference type="SAM" id="Phobius"/>
    </source>
</evidence>
<dbReference type="STRING" id="1216932.CM240_0737"/>
<evidence type="ECO:0000259" key="2">
    <source>
        <dbReference type="Pfam" id="PF07833"/>
    </source>
</evidence>
<proteinExistence type="predicted"/>
<dbReference type="KEGG" id="clt:CM240_0737"/>
<dbReference type="AlphaFoldDB" id="W6S0V8"/>
<dbReference type="InterPro" id="IPR036582">
    <property type="entry name" value="Mao_N_sf"/>
</dbReference>
<sequence length="154" mass="17566">MIFAVLVTLYLAIMLVSLYMFIVKTIRVSKYGKGVFKLNSKKCKKDIKARKEFIVPVAPFADGDKVYLPLTAVARLIGIKNITESEDYKLIIKFSGKNIKVDNDNIVTLSNGYNNKKKFSDVQVKNDHVMIESRILRDLFGVYVEIVDDNVILR</sequence>
<dbReference type="RefSeq" id="WP_044036553.1">
    <property type="nucleotide sequence ID" value="NZ_HG917868.1"/>
</dbReference>
<dbReference type="Proteomes" id="UP000019426">
    <property type="component" value="Chromosome M2/40_rep1"/>
</dbReference>